<evidence type="ECO:0000313" key="2">
    <source>
        <dbReference type="Proteomes" id="UP000256690"/>
    </source>
</evidence>
<dbReference type="RefSeq" id="XP_026605474.1">
    <property type="nucleotide sequence ID" value="XM_026746478.1"/>
</dbReference>
<sequence>MDLTLSASRKLRRQKLTAIKEALNPSNPRLSEANLEEFGIRRTTLSLDGDSANGPEFFTAYKHAIHKPLPSEFDGYTSLDPEPSRRGQHYYTSQDMAMFFVGYMQDVRIADNHSTPANICYIDFGDLGFGSLLDLTRPARWGVHTVWHMPEKTAPHIVFVMYSEMTLDGYEEGKEQPLFWGEVSAIVRIMHRRLKLVSLRMNLLAPVFCFSAIGENHFRVIEAYHDGDNLVVLAAVDMPKRSSEPWNMVLFRETYRFATGISYSYYVVKKDSGLIGRITTLETPKPSEWLGT</sequence>
<dbReference type="GeneID" id="38114832"/>
<evidence type="ECO:0000313" key="1">
    <source>
        <dbReference type="EMBL" id="RDW84136.1"/>
    </source>
</evidence>
<comment type="caution">
    <text evidence="1">The sequence shown here is derived from an EMBL/GenBank/DDBJ whole genome shotgun (WGS) entry which is preliminary data.</text>
</comment>
<dbReference type="AlphaFoldDB" id="A0A3D8SCS3"/>
<gene>
    <name evidence="1" type="ORF">DSM5745_04462</name>
</gene>
<accession>A0A3D8SCS3</accession>
<reference evidence="1 2" key="1">
    <citation type="journal article" date="2018" name="IMA Fungus">
        <title>IMA Genome-F 9: Draft genome sequence of Annulohypoxylon stygium, Aspergillus mulundensis, Berkeleyomyces basicola (syn. Thielaviopsis basicola), Ceratocystis smalleyi, two Cercospora beticola strains, Coleophoma cylindrospora, Fusarium fracticaudum, Phialophora cf. hyalina, and Morchella septimelata.</title>
        <authorList>
            <person name="Wingfield B.D."/>
            <person name="Bills G.F."/>
            <person name="Dong Y."/>
            <person name="Huang W."/>
            <person name="Nel W.J."/>
            <person name="Swalarsk-Parry B.S."/>
            <person name="Vaghefi N."/>
            <person name="Wilken P.M."/>
            <person name="An Z."/>
            <person name="de Beer Z.W."/>
            <person name="De Vos L."/>
            <person name="Chen L."/>
            <person name="Duong T.A."/>
            <person name="Gao Y."/>
            <person name="Hammerbacher A."/>
            <person name="Kikkert J.R."/>
            <person name="Li Y."/>
            <person name="Li H."/>
            <person name="Li K."/>
            <person name="Li Q."/>
            <person name="Liu X."/>
            <person name="Ma X."/>
            <person name="Naidoo K."/>
            <person name="Pethybridge S.J."/>
            <person name="Sun J."/>
            <person name="Steenkamp E.T."/>
            <person name="van der Nest M.A."/>
            <person name="van Wyk S."/>
            <person name="Wingfield M.J."/>
            <person name="Xiong C."/>
            <person name="Yue Q."/>
            <person name="Zhang X."/>
        </authorList>
    </citation>
    <scope>NUCLEOTIDE SEQUENCE [LARGE SCALE GENOMIC DNA]</scope>
    <source>
        <strain evidence="1 2">DSM 5745</strain>
    </source>
</reference>
<dbReference type="OrthoDB" id="4177740at2759"/>
<dbReference type="Proteomes" id="UP000256690">
    <property type="component" value="Unassembled WGS sequence"/>
</dbReference>
<dbReference type="EMBL" id="PVWQ01000004">
    <property type="protein sequence ID" value="RDW84136.1"/>
    <property type="molecule type" value="Genomic_DNA"/>
</dbReference>
<proteinExistence type="predicted"/>
<dbReference type="STRING" id="1810919.A0A3D8SCS3"/>
<keyword evidence="2" id="KW-1185">Reference proteome</keyword>
<protein>
    <submittedName>
        <fullName evidence="1">Uncharacterized protein</fullName>
    </submittedName>
</protein>
<organism evidence="1 2">
    <name type="scientific">Aspergillus mulundensis</name>
    <dbReference type="NCBI Taxonomy" id="1810919"/>
    <lineage>
        <taxon>Eukaryota</taxon>
        <taxon>Fungi</taxon>
        <taxon>Dikarya</taxon>
        <taxon>Ascomycota</taxon>
        <taxon>Pezizomycotina</taxon>
        <taxon>Eurotiomycetes</taxon>
        <taxon>Eurotiomycetidae</taxon>
        <taxon>Eurotiales</taxon>
        <taxon>Aspergillaceae</taxon>
        <taxon>Aspergillus</taxon>
        <taxon>Aspergillus subgen. Nidulantes</taxon>
    </lineage>
</organism>
<name>A0A3D8SCS3_9EURO</name>